<dbReference type="PANTHER" id="PTHR35186">
    <property type="entry name" value="ANK_REP_REGION DOMAIN-CONTAINING PROTEIN"/>
    <property type="match status" value="1"/>
</dbReference>
<evidence type="ECO:0008006" key="5">
    <source>
        <dbReference type="Google" id="ProtNLM"/>
    </source>
</evidence>
<dbReference type="EMBL" id="JAGPXD010000002">
    <property type="protein sequence ID" value="KAH7369368.1"/>
    <property type="molecule type" value="Genomic_DNA"/>
</dbReference>
<evidence type="ECO:0000313" key="4">
    <source>
        <dbReference type="Proteomes" id="UP000813385"/>
    </source>
</evidence>
<dbReference type="Proteomes" id="UP000813385">
    <property type="component" value="Unassembled WGS sequence"/>
</dbReference>
<feature type="compositionally biased region" description="Polar residues" evidence="1">
    <location>
        <begin position="296"/>
        <end position="305"/>
    </location>
</feature>
<feature type="region of interest" description="Disordered" evidence="1">
    <location>
        <begin position="263"/>
        <end position="283"/>
    </location>
</feature>
<gene>
    <name evidence="3" type="ORF">B0T11DRAFT_72866</name>
</gene>
<keyword evidence="4" id="KW-1185">Reference proteome</keyword>
<feature type="signal peptide" evidence="2">
    <location>
        <begin position="1"/>
        <end position="20"/>
    </location>
</feature>
<keyword evidence="2" id="KW-0732">Signal</keyword>
<protein>
    <recommendedName>
        <fullName evidence="5">Protein kinase domain-containing protein</fullName>
    </recommendedName>
</protein>
<evidence type="ECO:0000256" key="1">
    <source>
        <dbReference type="SAM" id="MobiDB-lite"/>
    </source>
</evidence>
<reference evidence="3" key="1">
    <citation type="journal article" date="2021" name="Nat. Commun.">
        <title>Genetic determinants of endophytism in the Arabidopsis root mycobiome.</title>
        <authorList>
            <person name="Mesny F."/>
            <person name="Miyauchi S."/>
            <person name="Thiergart T."/>
            <person name="Pickel B."/>
            <person name="Atanasova L."/>
            <person name="Karlsson M."/>
            <person name="Huettel B."/>
            <person name="Barry K.W."/>
            <person name="Haridas S."/>
            <person name="Chen C."/>
            <person name="Bauer D."/>
            <person name="Andreopoulos W."/>
            <person name="Pangilinan J."/>
            <person name="LaButti K."/>
            <person name="Riley R."/>
            <person name="Lipzen A."/>
            <person name="Clum A."/>
            <person name="Drula E."/>
            <person name="Henrissat B."/>
            <person name="Kohler A."/>
            <person name="Grigoriev I.V."/>
            <person name="Martin F.M."/>
            <person name="Hacquard S."/>
        </authorList>
    </citation>
    <scope>NUCLEOTIDE SEQUENCE</scope>
    <source>
        <strain evidence="3">MPI-CAGE-AT-0016</strain>
    </source>
</reference>
<accession>A0A8K0TN44</accession>
<sequence length="589" mass="66601">MSGLEIVGLVLGAVPLLLQGAKLFEPHFKSFLLLNRSFPDMIENMLEELVRFEHYMKMFIEPLRISPDLREQLLGSSQLAAAWEDPQLQSLLSERMGRRLRFFLKKIRRVEEIVSELLSVLPQKDDGTIDMQVKGPQVFRLAMSFGKRSKLIDEFAELNRNIFQYLEENKAFAQISDYGPAIMGQGRKDVCAITARPFLKLQHQAATLHRLFAPHSWECTCGSQHPCGITVKYACNRVGKVTLSLQMLLGPPRNLRMRLDFEKSGPQHTVSTEHRSRSSLGEISDLTHQLDSLRVSSHTGPTAYSSKRGIGKAGSGGPKLPEKLARRRDRKLQGGKSFEPHGVHQVHARDAGSVRFNQAHIKPADSETTQTHLPAEVRCDFFTENEPASAIRFLVVDEATWTFYVLAQPQHSMMPPTLSEFCRSIGQTDARIELGIGLAYTILSLGKSPWFPRNWGDDNLGITVDQSLSATPFYLHQSIRHALQRTIPDERFHAENTIFTFGMVLLQLLFGHGLEEQQFWQDYLQSGSEVPEWQPEVKEKFGPDIAAVVHRCVDNQFVAPANLTADDFIHEVMTSVVRPLEKYVKEFSS</sequence>
<feature type="chain" id="PRO_5035473934" description="Protein kinase domain-containing protein" evidence="2">
    <location>
        <begin position="21"/>
        <end position="589"/>
    </location>
</feature>
<comment type="caution">
    <text evidence="3">The sequence shown here is derived from an EMBL/GenBank/DDBJ whole genome shotgun (WGS) entry which is preliminary data.</text>
</comment>
<organism evidence="3 4">
    <name type="scientific">Plectosphaerella cucumerina</name>
    <dbReference type="NCBI Taxonomy" id="40658"/>
    <lineage>
        <taxon>Eukaryota</taxon>
        <taxon>Fungi</taxon>
        <taxon>Dikarya</taxon>
        <taxon>Ascomycota</taxon>
        <taxon>Pezizomycotina</taxon>
        <taxon>Sordariomycetes</taxon>
        <taxon>Hypocreomycetidae</taxon>
        <taxon>Glomerellales</taxon>
        <taxon>Plectosphaerellaceae</taxon>
        <taxon>Plectosphaerella</taxon>
    </lineage>
</organism>
<feature type="region of interest" description="Disordered" evidence="1">
    <location>
        <begin position="296"/>
        <end position="340"/>
    </location>
</feature>
<evidence type="ECO:0000313" key="3">
    <source>
        <dbReference type="EMBL" id="KAH7369368.1"/>
    </source>
</evidence>
<dbReference type="AlphaFoldDB" id="A0A8K0TN44"/>
<dbReference type="PANTHER" id="PTHR35186:SF4">
    <property type="entry name" value="PRION-INHIBITION AND PROPAGATION HELO DOMAIN-CONTAINING PROTEIN"/>
    <property type="match status" value="1"/>
</dbReference>
<proteinExistence type="predicted"/>
<name>A0A8K0TN44_9PEZI</name>
<feature type="compositionally biased region" description="Basic and acidic residues" evidence="1">
    <location>
        <begin position="263"/>
        <end position="276"/>
    </location>
</feature>
<dbReference type="OrthoDB" id="3565018at2759"/>
<evidence type="ECO:0000256" key="2">
    <source>
        <dbReference type="SAM" id="SignalP"/>
    </source>
</evidence>